<evidence type="ECO:0000256" key="2">
    <source>
        <dbReference type="SAM" id="MobiDB-lite"/>
    </source>
</evidence>
<feature type="compositionally biased region" description="Polar residues" evidence="2">
    <location>
        <begin position="596"/>
        <end position="606"/>
    </location>
</feature>
<feature type="region of interest" description="Disordered" evidence="2">
    <location>
        <begin position="379"/>
        <end position="408"/>
    </location>
</feature>
<feature type="region of interest" description="Disordered" evidence="2">
    <location>
        <begin position="561"/>
        <end position="648"/>
    </location>
</feature>
<dbReference type="InterPro" id="IPR019518">
    <property type="entry name" value="CtIP_N"/>
</dbReference>
<feature type="domain" description="DNA endonuclease Ctp1 N-terminal" evidence="3">
    <location>
        <begin position="8"/>
        <end position="128"/>
    </location>
</feature>
<sequence>MAMALESFTELLHRLKDLHERETEGWQEKVLELTNQKCCSDTKRMEELFNKNQLLREQQRLLTENIKQLENRLRAGLCDRCTVTQDVAKRRQQEYENSQIQSLQHITVLVNEMNALKKENRRLHDEVKNLRGVLDGQSNQDSVAPAPDVSQSPDPSHSAMALNALAMKGSKQPQGGTTLGLPMVKRDPDHNGCATEEKLPVYRKQQSWNGHESQMVHKLHIPAPISTGQRAEQNTVRGPVAGEKRVRSVDSMEPRASPSMPSLPSPSPLVFLKNLPYSSSAPAPSAMVQEKPVRNLLHAPVPYRPRPIKTARLSLPWTLQEQPDWASLGSLCGIGVGPHQTPHLSENNRGLLLAKDLNQNGKRGVELLRADRGAPQLHGAALPLKRAMPAEQAERKDKAEERGPVWWKSNMRQPERIFGENLRDSETDAPLDLSDPGKGKIAEHQQFYEATPAMLEQGIKEEEQSSGRMDTPPHTSTGSSSSSSSPVVHSSPSSACSTSSAQQEQGQHTQEQDTLDQDEAMEGKQDLNLELSANTVEKKVPALTISLHPVVVLEALKPGAEKKDSCDGEMGLELPTENKLEGQSEDDKRAVHRQRSNSPTASISQGKESKVEPWMAGENKQYPGAELRPPTVRPDVRMTRTCHYMDEL</sequence>
<feature type="coiled-coil region" evidence="1">
    <location>
        <begin position="45"/>
        <end position="72"/>
    </location>
</feature>
<evidence type="ECO:0000313" key="5">
    <source>
        <dbReference type="Proteomes" id="UP001152803"/>
    </source>
</evidence>
<dbReference type="AlphaFoldDB" id="A0A9Q1HW55"/>
<feature type="region of interest" description="Disordered" evidence="2">
    <location>
        <begin position="244"/>
        <end position="264"/>
    </location>
</feature>
<feature type="compositionally biased region" description="Basic and acidic residues" evidence="2">
    <location>
        <begin position="392"/>
        <end position="403"/>
    </location>
</feature>
<dbReference type="GO" id="GO:0003684">
    <property type="term" value="F:damaged DNA binding"/>
    <property type="evidence" value="ECO:0007669"/>
    <property type="project" value="TreeGrafter"/>
</dbReference>
<dbReference type="PANTHER" id="PTHR15107">
    <property type="entry name" value="RETINOBLASTOMA BINDING PROTEIN 8"/>
    <property type="match status" value="1"/>
</dbReference>
<gene>
    <name evidence="4" type="ORF">COCON_G00143470</name>
</gene>
<comment type="caution">
    <text evidence="4">The sequence shown here is derived from an EMBL/GenBank/DDBJ whole genome shotgun (WGS) entry which is preliminary data.</text>
</comment>
<feature type="coiled-coil region" evidence="1">
    <location>
        <begin position="106"/>
        <end position="133"/>
    </location>
</feature>
<dbReference type="GO" id="GO:0010792">
    <property type="term" value="P:DNA double-strand break processing involved in repair via single-strand annealing"/>
    <property type="evidence" value="ECO:0007669"/>
    <property type="project" value="TreeGrafter"/>
</dbReference>
<evidence type="ECO:0000259" key="3">
    <source>
        <dbReference type="Pfam" id="PF10482"/>
    </source>
</evidence>
<feature type="region of interest" description="Disordered" evidence="2">
    <location>
        <begin position="460"/>
        <end position="529"/>
    </location>
</feature>
<feature type="compositionally biased region" description="Basic and acidic residues" evidence="2">
    <location>
        <begin position="576"/>
        <end position="589"/>
    </location>
</feature>
<protein>
    <recommendedName>
        <fullName evidence="3">DNA endonuclease Ctp1 N-terminal domain-containing protein</fullName>
    </recommendedName>
</protein>
<dbReference type="Proteomes" id="UP001152803">
    <property type="component" value="Unassembled WGS sequence"/>
</dbReference>
<feature type="compositionally biased region" description="Basic and acidic residues" evidence="2">
    <location>
        <begin position="634"/>
        <end position="648"/>
    </location>
</feature>
<dbReference type="Pfam" id="PF10482">
    <property type="entry name" value="CtIP_N"/>
    <property type="match status" value="1"/>
</dbReference>
<evidence type="ECO:0000256" key="1">
    <source>
        <dbReference type="SAM" id="Coils"/>
    </source>
</evidence>
<dbReference type="OrthoDB" id="8809203at2759"/>
<dbReference type="EMBL" id="JAFJMO010000010">
    <property type="protein sequence ID" value="KAJ8265248.1"/>
    <property type="molecule type" value="Genomic_DNA"/>
</dbReference>
<dbReference type="PANTHER" id="PTHR15107:SF0">
    <property type="entry name" value="DNA ENDONUCLEASE ACTIVATOR CTP1 C-TERMINAL DOMAIN-CONTAINING PROTEIN"/>
    <property type="match status" value="1"/>
</dbReference>
<feature type="region of interest" description="Disordered" evidence="2">
    <location>
        <begin position="134"/>
        <end position="157"/>
    </location>
</feature>
<accession>A0A9Q1HW55</accession>
<reference evidence="4" key="1">
    <citation type="journal article" date="2023" name="Science">
        <title>Genome structures resolve the early diversification of teleost fishes.</title>
        <authorList>
            <person name="Parey E."/>
            <person name="Louis A."/>
            <person name="Montfort J."/>
            <person name="Bouchez O."/>
            <person name="Roques C."/>
            <person name="Iampietro C."/>
            <person name="Lluch J."/>
            <person name="Castinel A."/>
            <person name="Donnadieu C."/>
            <person name="Desvignes T."/>
            <person name="Floi Bucao C."/>
            <person name="Jouanno E."/>
            <person name="Wen M."/>
            <person name="Mejri S."/>
            <person name="Dirks R."/>
            <person name="Jansen H."/>
            <person name="Henkel C."/>
            <person name="Chen W.J."/>
            <person name="Zahm M."/>
            <person name="Cabau C."/>
            <person name="Klopp C."/>
            <person name="Thompson A.W."/>
            <person name="Robinson-Rechavi M."/>
            <person name="Braasch I."/>
            <person name="Lecointre G."/>
            <person name="Bobe J."/>
            <person name="Postlethwait J.H."/>
            <person name="Berthelot C."/>
            <person name="Roest Crollius H."/>
            <person name="Guiguen Y."/>
        </authorList>
    </citation>
    <scope>NUCLEOTIDE SEQUENCE</scope>
    <source>
        <strain evidence="4">Concon-B</strain>
    </source>
</reference>
<dbReference type="InterPro" id="IPR033316">
    <property type="entry name" value="RBBP8-like"/>
</dbReference>
<feature type="compositionally biased region" description="Low complexity" evidence="2">
    <location>
        <begin position="472"/>
        <end position="509"/>
    </location>
</feature>
<organism evidence="4 5">
    <name type="scientific">Conger conger</name>
    <name type="common">Conger eel</name>
    <name type="synonym">Muraena conger</name>
    <dbReference type="NCBI Taxonomy" id="82655"/>
    <lineage>
        <taxon>Eukaryota</taxon>
        <taxon>Metazoa</taxon>
        <taxon>Chordata</taxon>
        <taxon>Craniata</taxon>
        <taxon>Vertebrata</taxon>
        <taxon>Euteleostomi</taxon>
        <taxon>Actinopterygii</taxon>
        <taxon>Neopterygii</taxon>
        <taxon>Teleostei</taxon>
        <taxon>Anguilliformes</taxon>
        <taxon>Congridae</taxon>
        <taxon>Conger</taxon>
    </lineage>
</organism>
<keyword evidence="1" id="KW-0175">Coiled coil</keyword>
<evidence type="ECO:0000313" key="4">
    <source>
        <dbReference type="EMBL" id="KAJ8265248.1"/>
    </source>
</evidence>
<name>A0A9Q1HW55_CONCO</name>
<proteinExistence type="predicted"/>
<keyword evidence="5" id="KW-1185">Reference proteome</keyword>
<feature type="compositionally biased region" description="Basic and acidic residues" evidence="2">
    <location>
        <begin position="244"/>
        <end position="253"/>
    </location>
</feature>